<protein>
    <recommendedName>
        <fullName evidence="9">AB hydrolase-1 domain-containing protein</fullName>
    </recommendedName>
</protein>
<dbReference type="InterPro" id="IPR052374">
    <property type="entry name" value="SERAC1"/>
</dbReference>
<evidence type="ECO:0000256" key="5">
    <source>
        <dbReference type="ARBA" id="ARBA00023128"/>
    </source>
</evidence>
<evidence type="ECO:0000256" key="6">
    <source>
        <dbReference type="ARBA" id="ARBA00023136"/>
    </source>
</evidence>
<name>A0ABD1ZBH5_9MARC</name>
<keyword evidence="4" id="KW-0256">Endoplasmic reticulum</keyword>
<evidence type="ECO:0000313" key="8">
    <source>
        <dbReference type="Proteomes" id="UP001605036"/>
    </source>
</evidence>
<dbReference type="InterPro" id="IPR029058">
    <property type="entry name" value="AB_hydrolase_fold"/>
</dbReference>
<dbReference type="PANTHER" id="PTHR48182:SF2">
    <property type="entry name" value="PROTEIN SERAC1"/>
    <property type="match status" value="1"/>
</dbReference>
<evidence type="ECO:0000313" key="7">
    <source>
        <dbReference type="EMBL" id="KAL2645100.1"/>
    </source>
</evidence>
<dbReference type="GO" id="GO:0005739">
    <property type="term" value="C:mitochondrion"/>
    <property type="evidence" value="ECO:0007669"/>
    <property type="project" value="UniProtKB-SubCell"/>
</dbReference>
<comment type="subcellular location">
    <subcellularLocation>
        <location evidence="2">Endoplasmic reticulum</location>
    </subcellularLocation>
    <subcellularLocation>
        <location evidence="3">Membrane</location>
    </subcellularLocation>
    <subcellularLocation>
        <location evidence="1">Mitochondrion</location>
    </subcellularLocation>
</comment>
<comment type="caution">
    <text evidence="7">The sequence shown here is derived from an EMBL/GenBank/DDBJ whole genome shotgun (WGS) entry which is preliminary data.</text>
</comment>
<sequence length="212" mass="23917">MKRPAANQVSGSPIGRRLRDECNFQGSSSGTTFQASDSSQALQSIVQGCTKLNDEVYELYRPASGSFNLEVVFFHGFQTENSEDEYIRTWMTRDRSRCWLNTWLVEHFPQARMLSVSYDSGSQVSDSQGRLDVYLIRENLAHSLISLADVGQNCPVVLVGHCVGGLVLKEICLTASQYTALSTSRERPYKKFRENLRGDSSIRRLIQALMYL</sequence>
<keyword evidence="6" id="KW-0472">Membrane</keyword>
<dbReference type="PANTHER" id="PTHR48182">
    <property type="entry name" value="PROTEIN SERAC1"/>
    <property type="match status" value="1"/>
</dbReference>
<dbReference type="Proteomes" id="UP001605036">
    <property type="component" value="Unassembled WGS sequence"/>
</dbReference>
<dbReference type="GO" id="GO:0016020">
    <property type="term" value="C:membrane"/>
    <property type="evidence" value="ECO:0007669"/>
    <property type="project" value="UniProtKB-SubCell"/>
</dbReference>
<evidence type="ECO:0000256" key="4">
    <source>
        <dbReference type="ARBA" id="ARBA00022824"/>
    </source>
</evidence>
<accession>A0ABD1ZBH5</accession>
<evidence type="ECO:0000256" key="1">
    <source>
        <dbReference type="ARBA" id="ARBA00004173"/>
    </source>
</evidence>
<dbReference type="SUPFAM" id="SSF53474">
    <property type="entry name" value="alpha/beta-Hydrolases"/>
    <property type="match status" value="1"/>
</dbReference>
<keyword evidence="8" id="KW-1185">Reference proteome</keyword>
<dbReference type="EMBL" id="JBHFFA010000002">
    <property type="protein sequence ID" value="KAL2645100.1"/>
    <property type="molecule type" value="Genomic_DNA"/>
</dbReference>
<gene>
    <name evidence="7" type="ORF">R1flu_012687</name>
</gene>
<reference evidence="7 8" key="1">
    <citation type="submission" date="2024-09" db="EMBL/GenBank/DDBJ databases">
        <title>Chromosome-scale assembly of Riccia fluitans.</title>
        <authorList>
            <person name="Paukszto L."/>
            <person name="Sawicki J."/>
            <person name="Karawczyk K."/>
            <person name="Piernik-Szablinska J."/>
            <person name="Szczecinska M."/>
            <person name="Mazdziarz M."/>
        </authorList>
    </citation>
    <scope>NUCLEOTIDE SEQUENCE [LARGE SCALE GENOMIC DNA]</scope>
    <source>
        <strain evidence="7">Rf_01</strain>
        <tissue evidence="7">Aerial parts of the thallus</tissue>
    </source>
</reference>
<organism evidence="7 8">
    <name type="scientific">Riccia fluitans</name>
    <dbReference type="NCBI Taxonomy" id="41844"/>
    <lineage>
        <taxon>Eukaryota</taxon>
        <taxon>Viridiplantae</taxon>
        <taxon>Streptophyta</taxon>
        <taxon>Embryophyta</taxon>
        <taxon>Marchantiophyta</taxon>
        <taxon>Marchantiopsida</taxon>
        <taxon>Marchantiidae</taxon>
        <taxon>Marchantiales</taxon>
        <taxon>Ricciaceae</taxon>
        <taxon>Riccia</taxon>
    </lineage>
</organism>
<proteinExistence type="predicted"/>
<keyword evidence="5" id="KW-0496">Mitochondrion</keyword>
<evidence type="ECO:0000256" key="2">
    <source>
        <dbReference type="ARBA" id="ARBA00004240"/>
    </source>
</evidence>
<dbReference type="GO" id="GO:0005783">
    <property type="term" value="C:endoplasmic reticulum"/>
    <property type="evidence" value="ECO:0007669"/>
    <property type="project" value="UniProtKB-SubCell"/>
</dbReference>
<evidence type="ECO:0000256" key="3">
    <source>
        <dbReference type="ARBA" id="ARBA00004370"/>
    </source>
</evidence>
<evidence type="ECO:0008006" key="9">
    <source>
        <dbReference type="Google" id="ProtNLM"/>
    </source>
</evidence>
<dbReference type="AlphaFoldDB" id="A0ABD1ZBH5"/>